<keyword evidence="3" id="KW-1003">Cell membrane</keyword>
<evidence type="ECO:0000256" key="14">
    <source>
        <dbReference type="SAM" id="Phobius"/>
    </source>
</evidence>
<dbReference type="PRINTS" id="PR00237">
    <property type="entry name" value="GPCRRHODOPSN"/>
</dbReference>
<keyword evidence="17 18" id="KW-0527">Neuropeptide</keyword>
<dbReference type="PROSITE" id="PS50262">
    <property type="entry name" value="G_PROTEIN_RECEP_F1_2"/>
    <property type="match status" value="1"/>
</dbReference>
<feature type="compositionally biased region" description="Polar residues" evidence="13">
    <location>
        <begin position="431"/>
        <end position="458"/>
    </location>
</feature>
<keyword evidence="9 12" id="KW-0675">Receptor</keyword>
<evidence type="ECO:0000256" key="1">
    <source>
        <dbReference type="ARBA" id="ARBA00004651"/>
    </source>
</evidence>
<evidence type="ECO:0000256" key="9">
    <source>
        <dbReference type="ARBA" id="ARBA00023170"/>
    </source>
</evidence>
<feature type="transmembrane region" description="Helical" evidence="14">
    <location>
        <begin position="108"/>
        <end position="129"/>
    </location>
</feature>
<feature type="transmembrane region" description="Helical" evidence="14">
    <location>
        <begin position="296"/>
        <end position="318"/>
    </location>
</feature>
<evidence type="ECO:0000256" key="4">
    <source>
        <dbReference type="ARBA" id="ARBA00022692"/>
    </source>
</evidence>
<name>A0AAJ7BSU2_CEPCN</name>
<sequence>MSEQNDIYNSNMTESEYLEAMLGPKYLPMKLVAPLTLAYVIIFISGIVGNVATCIVIARNVSMQTATNYYLFSLAISDLTLLVLGLPNELSFFWQQYPWMLGVPLCKIRAYVSEMSSYVSVSTIVAFSMERYLAICHPFQVYSISGLKRPARFILAAWSIAIVAAVPFAVYTKVNKVEFPPNSGNYSDESAICAILQPDLPQFPLYEMSCIVFFLVPMTVILIVYTRMGLRIWGSTENPVGQSHSDSHHVQSRKTIVKMLGAVVFMFFLCWAPFHTQRLLYIYAQEKDYYPDLNEWLYILGGFLYYFSATANPILYNLMSARYREAFKQTLCCGPRYEHTRGSSRESKSTICRCHSSKEDPEHLGHVPSLRCSIRSTINQAKEMFTVSPDRQNVAKIQRESTVPTRRKNQFLLPEAARDLESASPLLGKTRLTNRPSNESSSSHNRPEESLSTASSLL</sequence>
<keyword evidence="8" id="KW-1015">Disulfide bond</keyword>
<dbReference type="AlphaFoldDB" id="A0AAJ7BSU2"/>
<keyword evidence="4 12" id="KW-0812">Transmembrane</keyword>
<accession>A0AAJ7BSU2</accession>
<keyword evidence="11 12" id="KW-0807">Transducer</keyword>
<organism evidence="16 17">
    <name type="scientific">Cephus cinctus</name>
    <name type="common">Wheat stem sawfly</name>
    <dbReference type="NCBI Taxonomy" id="211228"/>
    <lineage>
        <taxon>Eukaryota</taxon>
        <taxon>Metazoa</taxon>
        <taxon>Ecdysozoa</taxon>
        <taxon>Arthropoda</taxon>
        <taxon>Hexapoda</taxon>
        <taxon>Insecta</taxon>
        <taxon>Pterygota</taxon>
        <taxon>Neoptera</taxon>
        <taxon>Endopterygota</taxon>
        <taxon>Hymenoptera</taxon>
        <taxon>Cephoidea</taxon>
        <taxon>Cephidae</taxon>
        <taxon>Cephus</taxon>
    </lineage>
</organism>
<dbReference type="PANTHER" id="PTHR24243">
    <property type="entry name" value="G-PROTEIN COUPLED RECEPTOR"/>
    <property type="match status" value="1"/>
</dbReference>
<feature type="transmembrane region" description="Helical" evidence="14">
    <location>
        <begin position="69"/>
        <end position="88"/>
    </location>
</feature>
<feature type="transmembrane region" description="Helical" evidence="14">
    <location>
        <begin position="256"/>
        <end position="276"/>
    </location>
</feature>
<keyword evidence="5 14" id="KW-1133">Transmembrane helix</keyword>
<dbReference type="RefSeq" id="XP_015593513.1">
    <property type="nucleotide sequence ID" value="XM_015738027.2"/>
</dbReference>
<evidence type="ECO:0000256" key="5">
    <source>
        <dbReference type="ARBA" id="ARBA00022989"/>
    </source>
</evidence>
<dbReference type="GO" id="GO:0005886">
    <property type="term" value="C:plasma membrane"/>
    <property type="evidence" value="ECO:0007669"/>
    <property type="project" value="UniProtKB-SubCell"/>
</dbReference>
<dbReference type="SUPFAM" id="SSF81321">
    <property type="entry name" value="Family A G protein-coupled receptor-like"/>
    <property type="match status" value="1"/>
</dbReference>
<evidence type="ECO:0000313" key="17">
    <source>
        <dbReference type="RefSeq" id="XP_015593513.1"/>
    </source>
</evidence>
<dbReference type="PROSITE" id="PS00237">
    <property type="entry name" value="G_PROTEIN_RECEP_F1_1"/>
    <property type="match status" value="1"/>
</dbReference>
<gene>
    <name evidence="17 18" type="primary">LOC107266951</name>
</gene>
<dbReference type="PANTHER" id="PTHR24243:SF107">
    <property type="entry name" value="NEUROPEPTIDES CAPA RECEPTOR"/>
    <property type="match status" value="1"/>
</dbReference>
<evidence type="ECO:0000256" key="3">
    <source>
        <dbReference type="ARBA" id="ARBA00022475"/>
    </source>
</evidence>
<evidence type="ECO:0000256" key="10">
    <source>
        <dbReference type="ARBA" id="ARBA00023180"/>
    </source>
</evidence>
<comment type="similarity">
    <text evidence="2 12">Belongs to the G-protein coupled receptor 1 family.</text>
</comment>
<dbReference type="InterPro" id="IPR005390">
    <property type="entry name" value="NeuromedU_rcpt"/>
</dbReference>
<comment type="subcellular location">
    <subcellularLocation>
        <location evidence="1">Cell membrane</location>
        <topology evidence="1">Multi-pass membrane protein</topology>
    </subcellularLocation>
</comment>
<evidence type="ECO:0000259" key="15">
    <source>
        <dbReference type="PROSITE" id="PS50262"/>
    </source>
</evidence>
<feature type="region of interest" description="Disordered" evidence="13">
    <location>
        <begin position="422"/>
        <end position="458"/>
    </location>
</feature>
<dbReference type="CDD" id="cd15134">
    <property type="entry name" value="7tmA_capaR"/>
    <property type="match status" value="1"/>
</dbReference>
<evidence type="ECO:0000313" key="18">
    <source>
        <dbReference type="RefSeq" id="XP_015593514.1"/>
    </source>
</evidence>
<dbReference type="PRINTS" id="PR01565">
    <property type="entry name" value="NEUROMEDINUR"/>
</dbReference>
<dbReference type="InterPro" id="IPR017452">
    <property type="entry name" value="GPCR_Rhodpsn_7TM"/>
</dbReference>
<evidence type="ECO:0000256" key="13">
    <source>
        <dbReference type="SAM" id="MobiDB-lite"/>
    </source>
</evidence>
<keyword evidence="6 12" id="KW-0297">G-protein coupled receptor</keyword>
<dbReference type="Pfam" id="PF00001">
    <property type="entry name" value="7tm_1"/>
    <property type="match status" value="1"/>
</dbReference>
<feature type="transmembrane region" description="Helical" evidence="14">
    <location>
        <begin position="150"/>
        <end position="171"/>
    </location>
</feature>
<keyword evidence="10" id="KW-0325">Glycoprotein</keyword>
<protein>
    <submittedName>
        <fullName evidence="17 18">Neuropeptides capa receptor</fullName>
    </submittedName>
</protein>
<dbReference type="RefSeq" id="XP_015593514.1">
    <property type="nucleotide sequence ID" value="XM_015738028.2"/>
</dbReference>
<dbReference type="KEGG" id="ccin:107266951"/>
<feature type="transmembrane region" description="Helical" evidence="14">
    <location>
        <begin position="31"/>
        <end position="57"/>
    </location>
</feature>
<keyword evidence="7 14" id="KW-0472">Membrane</keyword>
<feature type="domain" description="G-protein coupled receptors family 1 profile" evidence="15">
    <location>
        <begin position="49"/>
        <end position="316"/>
    </location>
</feature>
<dbReference type="SMART" id="SM01381">
    <property type="entry name" value="7TM_GPCR_Srsx"/>
    <property type="match status" value="1"/>
</dbReference>
<feature type="transmembrane region" description="Helical" evidence="14">
    <location>
        <begin position="205"/>
        <end position="225"/>
    </location>
</feature>
<dbReference type="Gene3D" id="1.20.1070.10">
    <property type="entry name" value="Rhodopsin 7-helix transmembrane proteins"/>
    <property type="match status" value="1"/>
</dbReference>
<dbReference type="GeneID" id="107266951"/>
<dbReference type="Proteomes" id="UP000694920">
    <property type="component" value="Unplaced"/>
</dbReference>
<evidence type="ECO:0000256" key="11">
    <source>
        <dbReference type="ARBA" id="ARBA00023224"/>
    </source>
</evidence>
<keyword evidence="16" id="KW-1185">Reference proteome</keyword>
<evidence type="ECO:0000313" key="16">
    <source>
        <dbReference type="Proteomes" id="UP000694920"/>
    </source>
</evidence>
<evidence type="ECO:0000256" key="6">
    <source>
        <dbReference type="ARBA" id="ARBA00023040"/>
    </source>
</evidence>
<evidence type="ECO:0000256" key="2">
    <source>
        <dbReference type="ARBA" id="ARBA00010663"/>
    </source>
</evidence>
<dbReference type="GO" id="GO:0001607">
    <property type="term" value="F:neuromedin U receptor activity"/>
    <property type="evidence" value="ECO:0007669"/>
    <property type="project" value="InterPro"/>
</dbReference>
<reference evidence="17 18" key="1">
    <citation type="submission" date="2025-04" db="UniProtKB">
        <authorList>
            <consortium name="RefSeq"/>
        </authorList>
    </citation>
    <scope>IDENTIFICATION</scope>
</reference>
<evidence type="ECO:0000256" key="7">
    <source>
        <dbReference type="ARBA" id="ARBA00023136"/>
    </source>
</evidence>
<proteinExistence type="inferred from homology"/>
<evidence type="ECO:0000256" key="8">
    <source>
        <dbReference type="ARBA" id="ARBA00023157"/>
    </source>
</evidence>
<dbReference type="InterPro" id="IPR000276">
    <property type="entry name" value="GPCR_Rhodpsn"/>
</dbReference>
<evidence type="ECO:0000256" key="12">
    <source>
        <dbReference type="RuleBase" id="RU000688"/>
    </source>
</evidence>